<keyword evidence="3" id="KW-1185">Reference proteome</keyword>
<gene>
    <name evidence="2" type="ORF">EVAR_10372_1</name>
</gene>
<organism evidence="2 3">
    <name type="scientific">Eumeta variegata</name>
    <name type="common">Bagworm moth</name>
    <name type="synonym">Eumeta japonica</name>
    <dbReference type="NCBI Taxonomy" id="151549"/>
    <lineage>
        <taxon>Eukaryota</taxon>
        <taxon>Metazoa</taxon>
        <taxon>Ecdysozoa</taxon>
        <taxon>Arthropoda</taxon>
        <taxon>Hexapoda</taxon>
        <taxon>Insecta</taxon>
        <taxon>Pterygota</taxon>
        <taxon>Neoptera</taxon>
        <taxon>Endopterygota</taxon>
        <taxon>Lepidoptera</taxon>
        <taxon>Glossata</taxon>
        <taxon>Ditrysia</taxon>
        <taxon>Tineoidea</taxon>
        <taxon>Psychidae</taxon>
        <taxon>Oiketicinae</taxon>
        <taxon>Eumeta</taxon>
    </lineage>
</organism>
<dbReference type="EMBL" id="BGZK01000158">
    <property type="protein sequence ID" value="GBP24149.1"/>
    <property type="molecule type" value="Genomic_DNA"/>
</dbReference>
<dbReference type="AlphaFoldDB" id="A0A4C1UCR4"/>
<keyword evidence="1" id="KW-0472">Membrane</keyword>
<comment type="caution">
    <text evidence="2">The sequence shown here is derived from an EMBL/GenBank/DDBJ whole genome shotgun (WGS) entry which is preliminary data.</text>
</comment>
<sequence length="85" mass="9886">MCRPASDAFYEPPSHWRHSRDGWPHWLQIGIWNSFSLVSGVIFHSFEARSRQGDRKHGMLRGRRFLLSKIGRGIVTAVLWLELIA</sequence>
<name>A0A4C1UCR4_EUMVA</name>
<evidence type="ECO:0000313" key="2">
    <source>
        <dbReference type="EMBL" id="GBP24149.1"/>
    </source>
</evidence>
<keyword evidence="1" id="KW-1133">Transmembrane helix</keyword>
<feature type="transmembrane region" description="Helical" evidence="1">
    <location>
        <begin position="26"/>
        <end position="46"/>
    </location>
</feature>
<reference evidence="2 3" key="1">
    <citation type="journal article" date="2019" name="Commun. Biol.">
        <title>The bagworm genome reveals a unique fibroin gene that provides high tensile strength.</title>
        <authorList>
            <person name="Kono N."/>
            <person name="Nakamura H."/>
            <person name="Ohtoshi R."/>
            <person name="Tomita M."/>
            <person name="Numata K."/>
            <person name="Arakawa K."/>
        </authorList>
    </citation>
    <scope>NUCLEOTIDE SEQUENCE [LARGE SCALE GENOMIC DNA]</scope>
</reference>
<evidence type="ECO:0000256" key="1">
    <source>
        <dbReference type="SAM" id="Phobius"/>
    </source>
</evidence>
<proteinExistence type="predicted"/>
<protein>
    <submittedName>
        <fullName evidence="2">Uncharacterized protein</fullName>
    </submittedName>
</protein>
<dbReference type="Proteomes" id="UP000299102">
    <property type="component" value="Unassembled WGS sequence"/>
</dbReference>
<evidence type="ECO:0000313" key="3">
    <source>
        <dbReference type="Proteomes" id="UP000299102"/>
    </source>
</evidence>
<feature type="transmembrane region" description="Helical" evidence="1">
    <location>
        <begin position="66"/>
        <end position="84"/>
    </location>
</feature>
<accession>A0A4C1UCR4</accession>
<keyword evidence="1" id="KW-0812">Transmembrane</keyword>